<dbReference type="GeneID" id="81708098"/>
<dbReference type="NCBIfam" id="TIGR03558">
    <property type="entry name" value="oxido_grp_1"/>
    <property type="match status" value="1"/>
</dbReference>
<dbReference type="Gene3D" id="3.20.20.30">
    <property type="entry name" value="Luciferase-like domain"/>
    <property type="match status" value="1"/>
</dbReference>
<dbReference type="SUPFAM" id="SSF51679">
    <property type="entry name" value="Bacterial luciferase-like"/>
    <property type="match status" value="1"/>
</dbReference>
<dbReference type="GO" id="GO:0016705">
    <property type="term" value="F:oxidoreductase activity, acting on paired donors, with incorporation or reduction of molecular oxygen"/>
    <property type="evidence" value="ECO:0007669"/>
    <property type="project" value="InterPro"/>
</dbReference>
<feature type="region of interest" description="Disordered" evidence="2">
    <location>
        <begin position="167"/>
        <end position="186"/>
    </location>
</feature>
<protein>
    <submittedName>
        <fullName evidence="4">LLM class flavin-dependent oxidoreductase</fullName>
    </submittedName>
</protein>
<dbReference type="RefSeq" id="WP_101637982.1">
    <property type="nucleotide sequence ID" value="NZ_JADNGB010000008.1"/>
</dbReference>
<evidence type="ECO:0000313" key="4">
    <source>
        <dbReference type="EMBL" id="PKY99282.1"/>
    </source>
</evidence>
<evidence type="ECO:0000256" key="1">
    <source>
        <dbReference type="ARBA" id="ARBA00007789"/>
    </source>
</evidence>
<dbReference type="PANTHER" id="PTHR30137:SF6">
    <property type="entry name" value="LUCIFERASE-LIKE MONOOXYGENASE"/>
    <property type="match status" value="1"/>
</dbReference>
<dbReference type="InterPro" id="IPR050766">
    <property type="entry name" value="Bact_Lucif_Oxidored"/>
</dbReference>
<feature type="domain" description="Luciferase-like" evidence="3">
    <location>
        <begin position="20"/>
        <end position="338"/>
    </location>
</feature>
<evidence type="ECO:0000256" key="2">
    <source>
        <dbReference type="SAM" id="MobiDB-lite"/>
    </source>
</evidence>
<accession>A0A2I1KUI4</accession>
<dbReference type="GO" id="GO:0005829">
    <property type="term" value="C:cytosol"/>
    <property type="evidence" value="ECO:0007669"/>
    <property type="project" value="TreeGrafter"/>
</dbReference>
<dbReference type="AlphaFoldDB" id="A0A2I1KUI4"/>
<proteinExistence type="predicted"/>
<dbReference type="InterPro" id="IPR036661">
    <property type="entry name" value="Luciferase-like_sf"/>
</dbReference>
<dbReference type="InterPro" id="IPR019949">
    <property type="entry name" value="CmoO-like"/>
</dbReference>
<dbReference type="Proteomes" id="UP000234778">
    <property type="component" value="Unassembled WGS sequence"/>
</dbReference>
<reference evidence="4 5" key="1">
    <citation type="submission" date="2017-12" db="EMBL/GenBank/DDBJ databases">
        <title>Phylogenetic diversity of female urinary microbiome.</title>
        <authorList>
            <person name="Thomas-White K."/>
            <person name="Wolfe A.J."/>
        </authorList>
    </citation>
    <scope>NUCLEOTIDE SEQUENCE [LARGE SCALE GENOMIC DNA]</scope>
    <source>
        <strain evidence="4 5">UMB0319</strain>
    </source>
</reference>
<comment type="caution">
    <text evidence="4">The sequence shown here is derived from an EMBL/GenBank/DDBJ whole genome shotgun (WGS) entry which is preliminary data.</text>
</comment>
<dbReference type="Pfam" id="PF00296">
    <property type="entry name" value="Bac_luciferase"/>
    <property type="match status" value="1"/>
</dbReference>
<name>A0A2I1KUI4_9ACTO</name>
<evidence type="ECO:0000259" key="3">
    <source>
        <dbReference type="Pfam" id="PF00296"/>
    </source>
</evidence>
<dbReference type="EMBL" id="PKHA01000002">
    <property type="protein sequence ID" value="PKY99282.1"/>
    <property type="molecule type" value="Genomic_DNA"/>
</dbReference>
<evidence type="ECO:0000313" key="5">
    <source>
        <dbReference type="Proteomes" id="UP000234778"/>
    </source>
</evidence>
<sequence length="375" mass="39350">MPDTVSSPVLSVLDLVPVSAGRTRRDALQEMIALARTAEDHGYHRYWLAEHHGSITFLASATTVLMGQVLASTTRIKVGSGGVMLPNHAPLVVAEQIGTLATLYPGRVALGLGRAPGTDPLTATALRRRAADPRSFAEEVLETLSYLGPAQDVAVVPGSLANFVPQAQPASQATAPSQQDEGSRPAHVRAIPGEGVEVEPWILGSSVNGARVAGTLGLPFAVASHFAPAQAEPAVVTYRSVFDAEAPTSHMAAPRAGASVNVMVAPTHAEAEDLFTTAMAASARIIGGCPAPLDPPSMDHQAWQELASGREAAVEQAMGLSYVGTPEEVVDGLRDLANRWGLEEIFVVTYAHDAAARRRSYELLGQAWQASAPRS</sequence>
<comment type="similarity">
    <text evidence="1">To bacterial alkanal monooxygenase alpha and beta chains.</text>
</comment>
<dbReference type="PANTHER" id="PTHR30137">
    <property type="entry name" value="LUCIFERASE-LIKE MONOOXYGENASE"/>
    <property type="match status" value="1"/>
</dbReference>
<dbReference type="CDD" id="cd00347">
    <property type="entry name" value="Flavin_utilizing_monoxygenases"/>
    <property type="match status" value="1"/>
</dbReference>
<dbReference type="InterPro" id="IPR011251">
    <property type="entry name" value="Luciferase-like_dom"/>
</dbReference>
<organism evidence="4 5">
    <name type="scientific">Actinomyces urogenitalis</name>
    <dbReference type="NCBI Taxonomy" id="103621"/>
    <lineage>
        <taxon>Bacteria</taxon>
        <taxon>Bacillati</taxon>
        <taxon>Actinomycetota</taxon>
        <taxon>Actinomycetes</taxon>
        <taxon>Actinomycetales</taxon>
        <taxon>Actinomycetaceae</taxon>
        <taxon>Actinomyces</taxon>
    </lineage>
</organism>
<gene>
    <name evidence="4" type="ORF">CYJ26_04005</name>
</gene>
<feature type="compositionally biased region" description="Low complexity" evidence="2">
    <location>
        <begin position="167"/>
        <end position="179"/>
    </location>
</feature>